<feature type="transmembrane region" description="Helical" evidence="7">
    <location>
        <begin position="147"/>
        <end position="167"/>
    </location>
</feature>
<feature type="transmembrane region" description="Helical" evidence="7">
    <location>
        <begin position="349"/>
        <end position="372"/>
    </location>
</feature>
<dbReference type="RefSeq" id="WP_098381339.1">
    <property type="nucleotide sequence ID" value="NZ_NTWE01000068.1"/>
</dbReference>
<feature type="transmembrane region" description="Helical" evidence="7">
    <location>
        <begin position="108"/>
        <end position="126"/>
    </location>
</feature>
<keyword evidence="4 7" id="KW-0812">Transmembrane</keyword>
<feature type="transmembrane region" description="Helical" evidence="7">
    <location>
        <begin position="223"/>
        <end position="241"/>
    </location>
</feature>
<organism evidence="9 10">
    <name type="scientific">Bacillus cereus</name>
    <dbReference type="NCBI Taxonomy" id="1396"/>
    <lineage>
        <taxon>Bacteria</taxon>
        <taxon>Bacillati</taxon>
        <taxon>Bacillota</taxon>
        <taxon>Bacilli</taxon>
        <taxon>Bacillales</taxon>
        <taxon>Bacillaceae</taxon>
        <taxon>Bacillus</taxon>
        <taxon>Bacillus cereus group</taxon>
    </lineage>
</organism>
<dbReference type="InterPro" id="IPR036259">
    <property type="entry name" value="MFS_trans_sf"/>
</dbReference>
<dbReference type="AlphaFoldDB" id="A0A2A8PPM1"/>
<dbReference type="Proteomes" id="UP000220635">
    <property type="component" value="Unassembled WGS sequence"/>
</dbReference>
<evidence type="ECO:0000256" key="5">
    <source>
        <dbReference type="ARBA" id="ARBA00022989"/>
    </source>
</evidence>
<dbReference type="PROSITE" id="PS00216">
    <property type="entry name" value="SUGAR_TRANSPORT_1"/>
    <property type="match status" value="1"/>
</dbReference>
<keyword evidence="6 7" id="KW-0472">Membrane</keyword>
<dbReference type="GO" id="GO:0005886">
    <property type="term" value="C:plasma membrane"/>
    <property type="evidence" value="ECO:0007669"/>
    <property type="project" value="UniProtKB-SubCell"/>
</dbReference>
<dbReference type="InterPro" id="IPR005829">
    <property type="entry name" value="Sugar_transporter_CS"/>
</dbReference>
<evidence type="ECO:0000259" key="8">
    <source>
        <dbReference type="PROSITE" id="PS50850"/>
    </source>
</evidence>
<accession>A0A2A8PPM1</accession>
<proteinExistence type="predicted"/>
<evidence type="ECO:0000313" key="10">
    <source>
        <dbReference type="Proteomes" id="UP000220635"/>
    </source>
</evidence>
<dbReference type="CDD" id="cd17329">
    <property type="entry name" value="MFS_MdtH_MDR_like"/>
    <property type="match status" value="1"/>
</dbReference>
<feature type="transmembrane region" description="Helical" evidence="7">
    <location>
        <begin position="21"/>
        <end position="45"/>
    </location>
</feature>
<dbReference type="OrthoDB" id="8952229at2"/>
<dbReference type="EMBL" id="NTWE01000068">
    <property type="protein sequence ID" value="PEV95758.1"/>
    <property type="molecule type" value="Genomic_DNA"/>
</dbReference>
<feature type="transmembrane region" description="Helical" evidence="7">
    <location>
        <begin position="173"/>
        <end position="191"/>
    </location>
</feature>
<name>A0A2A8PPM1_BACCE</name>
<dbReference type="InterPro" id="IPR020846">
    <property type="entry name" value="MFS_dom"/>
</dbReference>
<keyword evidence="2" id="KW-0813">Transport</keyword>
<dbReference type="SUPFAM" id="SSF103473">
    <property type="entry name" value="MFS general substrate transporter"/>
    <property type="match status" value="1"/>
</dbReference>
<feature type="transmembrane region" description="Helical" evidence="7">
    <location>
        <begin position="51"/>
        <end position="71"/>
    </location>
</feature>
<evidence type="ECO:0000256" key="1">
    <source>
        <dbReference type="ARBA" id="ARBA00004651"/>
    </source>
</evidence>
<keyword evidence="3" id="KW-1003">Cell membrane</keyword>
<comment type="caution">
    <text evidence="9">The sequence shown here is derived from an EMBL/GenBank/DDBJ whole genome shotgun (WGS) entry which is preliminary data.</text>
</comment>
<sequence>MGKYRQFIKYYQSFHPIVWTLLGGTIIMRIVQFMSLPFLTIILVTEIKVDLVTAGFTVGLSALTGTIGGFIGGNLSDRFGRKWIAVGSLFLGGLSFAGIAIADSAWQFMLLNGLIGLFRTFFETTARALMADFTIQEKRFRVFALRYWAINVGVSIGPLLGAILAVYSSQLAFFITTIVYIIYALFLWYLLNKYILEIKSVKNHSSQATDFFKTIRIIAQDRAFVYYLLACTIITIGFSQIQSSLPIYMKQTLDSKGAFYYPWLLSLNAVMVVILQMTITSWAEKRKLIISILLGILLFSLGFVMFSFGNPISMFFIGMIFYTLGEVLLVPAFNVLLDRCATENLRGSYYGASNIQSLGDFIGPMFGGWLLLKTGGSWAYLLMAIIFLGSGLFFWACNQNLKNQEGEREKETATS</sequence>
<evidence type="ECO:0000256" key="3">
    <source>
        <dbReference type="ARBA" id="ARBA00022475"/>
    </source>
</evidence>
<feature type="transmembrane region" description="Helical" evidence="7">
    <location>
        <begin position="378"/>
        <end position="398"/>
    </location>
</feature>
<dbReference type="Gene3D" id="1.20.1250.20">
    <property type="entry name" value="MFS general substrate transporter like domains"/>
    <property type="match status" value="1"/>
</dbReference>
<protein>
    <submittedName>
        <fullName evidence="9">MFS transporter</fullName>
    </submittedName>
</protein>
<feature type="transmembrane region" description="Helical" evidence="7">
    <location>
        <begin position="261"/>
        <end position="279"/>
    </location>
</feature>
<gene>
    <name evidence="9" type="ORF">CN425_25845</name>
</gene>
<feature type="domain" description="Major facilitator superfamily (MFS) profile" evidence="8">
    <location>
        <begin position="17"/>
        <end position="402"/>
    </location>
</feature>
<evidence type="ECO:0000256" key="4">
    <source>
        <dbReference type="ARBA" id="ARBA00022692"/>
    </source>
</evidence>
<reference evidence="9 10" key="1">
    <citation type="submission" date="2017-09" db="EMBL/GenBank/DDBJ databases">
        <title>Large-scale bioinformatics analysis of Bacillus genomes uncovers conserved roles of natural products in bacterial physiology.</title>
        <authorList>
            <consortium name="Agbiome Team Llc"/>
            <person name="Bleich R.M."/>
            <person name="Grubbs K.J."/>
            <person name="Santa Maria K.C."/>
            <person name="Allen S.E."/>
            <person name="Farag S."/>
            <person name="Shank E.A."/>
            <person name="Bowers A."/>
        </authorList>
    </citation>
    <scope>NUCLEOTIDE SEQUENCE [LARGE SCALE GENOMIC DNA]</scope>
    <source>
        <strain evidence="9 10">AFS010695</strain>
    </source>
</reference>
<dbReference type="PROSITE" id="PS50850">
    <property type="entry name" value="MFS"/>
    <property type="match status" value="1"/>
</dbReference>
<feature type="transmembrane region" description="Helical" evidence="7">
    <location>
        <begin position="83"/>
        <end position="102"/>
    </location>
</feature>
<feature type="transmembrane region" description="Helical" evidence="7">
    <location>
        <begin position="288"/>
        <end position="308"/>
    </location>
</feature>
<evidence type="ECO:0000256" key="6">
    <source>
        <dbReference type="ARBA" id="ARBA00023136"/>
    </source>
</evidence>
<dbReference type="GO" id="GO:0022857">
    <property type="term" value="F:transmembrane transporter activity"/>
    <property type="evidence" value="ECO:0007669"/>
    <property type="project" value="InterPro"/>
</dbReference>
<evidence type="ECO:0000256" key="2">
    <source>
        <dbReference type="ARBA" id="ARBA00022448"/>
    </source>
</evidence>
<keyword evidence="5 7" id="KW-1133">Transmembrane helix</keyword>
<comment type="subcellular location">
    <subcellularLocation>
        <location evidence="1">Cell membrane</location>
        <topology evidence="1">Multi-pass membrane protein</topology>
    </subcellularLocation>
</comment>
<dbReference type="PANTHER" id="PTHR43414">
    <property type="entry name" value="MULTIDRUG RESISTANCE PROTEIN MDTG"/>
    <property type="match status" value="1"/>
</dbReference>
<dbReference type="Pfam" id="PF07690">
    <property type="entry name" value="MFS_1"/>
    <property type="match status" value="1"/>
</dbReference>
<evidence type="ECO:0000256" key="7">
    <source>
        <dbReference type="SAM" id="Phobius"/>
    </source>
</evidence>
<feature type="transmembrane region" description="Helical" evidence="7">
    <location>
        <begin position="314"/>
        <end position="337"/>
    </location>
</feature>
<dbReference type="InterPro" id="IPR011701">
    <property type="entry name" value="MFS"/>
</dbReference>
<evidence type="ECO:0000313" key="9">
    <source>
        <dbReference type="EMBL" id="PEV95758.1"/>
    </source>
</evidence>
<dbReference type="PANTHER" id="PTHR43414:SF1">
    <property type="entry name" value="PEPTIDE PERMEASE"/>
    <property type="match status" value="1"/>
</dbReference>